<dbReference type="AlphaFoldDB" id="A0A0C2RA67"/>
<evidence type="ECO:0000313" key="10">
    <source>
        <dbReference type="Proteomes" id="UP000031938"/>
    </source>
</evidence>
<dbReference type="EMBL" id="JXRP01000014">
    <property type="protein sequence ID" value="KIL47215.1"/>
    <property type="molecule type" value="Genomic_DNA"/>
</dbReference>
<dbReference type="InterPro" id="IPR036737">
    <property type="entry name" value="OmpA-like_sf"/>
</dbReference>
<dbReference type="OrthoDB" id="9815217at2"/>
<dbReference type="InterPro" id="IPR025713">
    <property type="entry name" value="MotB-like_N_dom"/>
</dbReference>
<keyword evidence="9" id="KW-0282">Flagellum</keyword>
<evidence type="ECO:0000259" key="8">
    <source>
        <dbReference type="PROSITE" id="PS51123"/>
    </source>
</evidence>
<dbReference type="PANTHER" id="PTHR30329">
    <property type="entry name" value="STATOR ELEMENT OF FLAGELLAR MOTOR COMPLEX"/>
    <property type="match status" value="1"/>
</dbReference>
<dbReference type="GO" id="GO:0005886">
    <property type="term" value="C:plasma membrane"/>
    <property type="evidence" value="ECO:0007669"/>
    <property type="project" value="UniProtKB-SubCell"/>
</dbReference>
<keyword evidence="10" id="KW-1185">Reference proteome</keyword>
<dbReference type="SUPFAM" id="SSF103088">
    <property type="entry name" value="OmpA-like"/>
    <property type="match status" value="1"/>
</dbReference>
<evidence type="ECO:0000256" key="1">
    <source>
        <dbReference type="ARBA" id="ARBA00004162"/>
    </source>
</evidence>
<feature type="domain" description="OmpA-like" evidence="8">
    <location>
        <begin position="147"/>
        <end position="269"/>
    </location>
</feature>
<keyword evidence="5" id="KW-1133">Transmembrane helix</keyword>
<dbReference type="CDD" id="cd07185">
    <property type="entry name" value="OmpA_C-like"/>
    <property type="match status" value="1"/>
</dbReference>
<evidence type="ECO:0000256" key="6">
    <source>
        <dbReference type="ARBA" id="ARBA00023136"/>
    </source>
</evidence>
<proteinExistence type="inferred from homology"/>
<dbReference type="InterPro" id="IPR006665">
    <property type="entry name" value="OmpA-like"/>
</dbReference>
<sequence length="277" mass="31152">MARRRKKKKHEDHIDESWLLPYSDLLTLLLALFIVLFASSSVDADKMEQMSKVFSDIFTSGTGVLDYTNIVIEDDAGSQNQDAIDEVDKESTLTPEEALLQQYIAEQSERESAMAQDQEELREIKASIDSYIQENELGDQYATQLLDEGLLLTIRDSVLFQSGSATVQPSYRAIGDEVARLLEFDPPRSVIISGHTDNVPIGSANFSSNWELSVMRAVNFMKIIIENPNLDPQWFSAKGFGEYQPIATNETEAGRAQNRRVEVLILPRVANKTNDEQ</sequence>
<accession>A0A0C2RA67</accession>
<evidence type="ECO:0000313" key="9">
    <source>
        <dbReference type="EMBL" id="KIL47215.1"/>
    </source>
</evidence>
<dbReference type="NCBIfam" id="NF005831">
    <property type="entry name" value="PRK07734.1"/>
    <property type="match status" value="1"/>
</dbReference>
<dbReference type="Pfam" id="PF13677">
    <property type="entry name" value="MotB_plug"/>
    <property type="match status" value="1"/>
</dbReference>
<gene>
    <name evidence="9" type="ORF">KP78_17880</name>
</gene>
<evidence type="ECO:0000256" key="2">
    <source>
        <dbReference type="ARBA" id="ARBA00008914"/>
    </source>
</evidence>
<keyword evidence="4" id="KW-0812">Transmembrane</keyword>
<evidence type="ECO:0000256" key="5">
    <source>
        <dbReference type="ARBA" id="ARBA00022989"/>
    </source>
</evidence>
<protein>
    <submittedName>
        <fullName evidence="9">Flagellar motor protein MotB</fullName>
    </submittedName>
</protein>
<dbReference type="PROSITE" id="PS51123">
    <property type="entry name" value="OMPA_2"/>
    <property type="match status" value="1"/>
</dbReference>
<dbReference type="Proteomes" id="UP000031938">
    <property type="component" value="Unassembled WGS sequence"/>
</dbReference>
<dbReference type="InterPro" id="IPR050330">
    <property type="entry name" value="Bact_OuterMem_StrucFunc"/>
</dbReference>
<keyword evidence="9" id="KW-0969">Cilium</keyword>
<keyword evidence="3" id="KW-1003">Cell membrane</keyword>
<comment type="subcellular location">
    <subcellularLocation>
        <location evidence="1">Cell membrane</location>
        <topology evidence="1">Single-pass membrane protein</topology>
    </subcellularLocation>
</comment>
<dbReference type="Gene3D" id="3.30.1330.60">
    <property type="entry name" value="OmpA-like domain"/>
    <property type="match status" value="1"/>
</dbReference>
<dbReference type="RefSeq" id="WP_041088021.1">
    <property type="nucleotide sequence ID" value="NZ_JXRP01000014.1"/>
</dbReference>
<organism evidence="9 10">
    <name type="scientific">Jeotgalibacillus soli</name>
    <dbReference type="NCBI Taxonomy" id="889306"/>
    <lineage>
        <taxon>Bacteria</taxon>
        <taxon>Bacillati</taxon>
        <taxon>Bacillota</taxon>
        <taxon>Bacilli</taxon>
        <taxon>Bacillales</taxon>
        <taxon>Caryophanaceae</taxon>
        <taxon>Jeotgalibacillus</taxon>
    </lineage>
</organism>
<comment type="caution">
    <text evidence="9">The sequence shown here is derived from an EMBL/GenBank/DDBJ whole genome shotgun (WGS) entry which is preliminary data.</text>
</comment>
<evidence type="ECO:0000256" key="4">
    <source>
        <dbReference type="ARBA" id="ARBA00022692"/>
    </source>
</evidence>
<evidence type="ECO:0000256" key="3">
    <source>
        <dbReference type="ARBA" id="ARBA00022475"/>
    </source>
</evidence>
<dbReference type="STRING" id="889306.KP78_17880"/>
<keyword evidence="6 7" id="KW-0472">Membrane</keyword>
<name>A0A0C2RA67_9BACL</name>
<evidence type="ECO:0000256" key="7">
    <source>
        <dbReference type="PROSITE-ProRule" id="PRU00473"/>
    </source>
</evidence>
<keyword evidence="9" id="KW-0966">Cell projection</keyword>
<dbReference type="Pfam" id="PF00691">
    <property type="entry name" value="OmpA"/>
    <property type="match status" value="1"/>
</dbReference>
<reference evidence="9 10" key="1">
    <citation type="submission" date="2015-01" db="EMBL/GenBank/DDBJ databases">
        <title>Genome sequencing of Jeotgalibacillus soli.</title>
        <authorList>
            <person name="Goh K.M."/>
            <person name="Chan K.-G."/>
            <person name="Yaakop A.S."/>
            <person name="Ee R."/>
            <person name="Gan H.M."/>
            <person name="Chan C.S."/>
        </authorList>
    </citation>
    <scope>NUCLEOTIDE SEQUENCE [LARGE SCALE GENOMIC DNA]</scope>
    <source>
        <strain evidence="9 10">P9</strain>
    </source>
</reference>
<dbReference type="PATRIC" id="fig|889306.3.peg.1801"/>
<dbReference type="PANTHER" id="PTHR30329:SF21">
    <property type="entry name" value="LIPOPROTEIN YIAD-RELATED"/>
    <property type="match status" value="1"/>
</dbReference>
<comment type="similarity">
    <text evidence="2">Belongs to the MotB family.</text>
</comment>